<feature type="transmembrane region" description="Helical" evidence="2">
    <location>
        <begin position="1724"/>
        <end position="1750"/>
    </location>
</feature>
<gene>
    <name evidence="5" type="ORF">AMSG_00594</name>
</gene>
<dbReference type="InterPro" id="IPR009030">
    <property type="entry name" value="Growth_fac_rcpt_cys_sf"/>
</dbReference>
<feature type="signal peptide" evidence="3">
    <location>
        <begin position="1"/>
        <end position="25"/>
    </location>
</feature>
<proteinExistence type="predicted"/>
<evidence type="ECO:0000313" key="6">
    <source>
        <dbReference type="Proteomes" id="UP000054408"/>
    </source>
</evidence>
<feature type="transmembrane region" description="Helical" evidence="2">
    <location>
        <begin position="1679"/>
        <end position="1699"/>
    </location>
</feature>
<dbReference type="InterPro" id="IPR028994">
    <property type="entry name" value="Integrin_alpha_N"/>
</dbReference>
<dbReference type="PANTHER" id="PTHR11319">
    <property type="entry name" value="G PROTEIN-COUPLED RECEPTOR-RELATED"/>
    <property type="match status" value="1"/>
</dbReference>
<dbReference type="InterPro" id="IPR013517">
    <property type="entry name" value="FG-GAP"/>
</dbReference>
<name>A0A0L0DBX9_THETB</name>
<keyword evidence="6" id="KW-1185">Reference proteome</keyword>
<dbReference type="Proteomes" id="UP000054408">
    <property type="component" value="Unassembled WGS sequence"/>
</dbReference>
<dbReference type="SUPFAM" id="SSF57184">
    <property type="entry name" value="Growth factor receptor domain"/>
    <property type="match status" value="1"/>
</dbReference>
<dbReference type="OrthoDB" id="1046782at2759"/>
<dbReference type="EMBL" id="GL349434">
    <property type="protein sequence ID" value="KNC48813.1"/>
    <property type="molecule type" value="Genomic_DNA"/>
</dbReference>
<dbReference type="Pfam" id="PF24633">
    <property type="entry name" value="DUF7630"/>
    <property type="match status" value="1"/>
</dbReference>
<evidence type="ECO:0000256" key="3">
    <source>
        <dbReference type="SAM" id="SignalP"/>
    </source>
</evidence>
<keyword evidence="1 3" id="KW-0732">Signal</keyword>
<organism evidence="5 6">
    <name type="scientific">Thecamonas trahens ATCC 50062</name>
    <dbReference type="NCBI Taxonomy" id="461836"/>
    <lineage>
        <taxon>Eukaryota</taxon>
        <taxon>Apusozoa</taxon>
        <taxon>Apusomonadida</taxon>
        <taxon>Apusomonadidae</taxon>
        <taxon>Thecamonas</taxon>
    </lineage>
</organism>
<feature type="transmembrane region" description="Helical" evidence="2">
    <location>
        <begin position="1636"/>
        <end position="1659"/>
    </location>
</feature>
<dbReference type="PANTHER" id="PTHR11319:SF35">
    <property type="entry name" value="OUTER MEMBRANE PROTEIN PMPC-RELATED"/>
    <property type="match status" value="1"/>
</dbReference>
<feature type="chain" id="PRO_5005537295" description="DUF7630 domain-containing protein" evidence="3">
    <location>
        <begin position="26"/>
        <end position="1977"/>
    </location>
</feature>
<dbReference type="Gene3D" id="2.160.20.10">
    <property type="entry name" value="Single-stranded right-handed beta-helix, Pectin lyase-like"/>
    <property type="match status" value="1"/>
</dbReference>
<dbReference type="InterPro" id="IPR012334">
    <property type="entry name" value="Pectin_lyas_fold"/>
</dbReference>
<feature type="transmembrane region" description="Helical" evidence="2">
    <location>
        <begin position="1541"/>
        <end position="1564"/>
    </location>
</feature>
<keyword evidence="2" id="KW-1133">Transmembrane helix</keyword>
<dbReference type="STRING" id="461836.A0A0L0DBX9"/>
<dbReference type="Pfam" id="PF13517">
    <property type="entry name" value="FG-GAP_3"/>
    <property type="match status" value="3"/>
</dbReference>
<dbReference type="InterPro" id="IPR006626">
    <property type="entry name" value="PbH1"/>
</dbReference>
<protein>
    <recommendedName>
        <fullName evidence="4">DUF7630 domain-containing protein</fullName>
    </recommendedName>
</protein>
<dbReference type="InterPro" id="IPR056047">
    <property type="entry name" value="CRMPA-like_DUF7630"/>
</dbReference>
<feature type="transmembrane region" description="Helical" evidence="2">
    <location>
        <begin position="1805"/>
        <end position="1821"/>
    </location>
</feature>
<feature type="transmembrane region" description="Helical" evidence="2">
    <location>
        <begin position="1571"/>
        <end position="1590"/>
    </location>
</feature>
<keyword evidence="2" id="KW-0472">Membrane</keyword>
<evidence type="ECO:0000256" key="2">
    <source>
        <dbReference type="SAM" id="Phobius"/>
    </source>
</evidence>
<evidence type="ECO:0000313" key="5">
    <source>
        <dbReference type="EMBL" id="KNC48813.1"/>
    </source>
</evidence>
<feature type="transmembrane region" description="Helical" evidence="2">
    <location>
        <begin position="1833"/>
        <end position="1851"/>
    </location>
</feature>
<dbReference type="SUPFAM" id="SSF69318">
    <property type="entry name" value="Integrin alpha N-terminal domain"/>
    <property type="match status" value="2"/>
</dbReference>
<feature type="domain" description="DUF7630" evidence="4">
    <location>
        <begin position="1494"/>
        <end position="1535"/>
    </location>
</feature>
<dbReference type="SUPFAM" id="SSF51126">
    <property type="entry name" value="Pectin lyase-like"/>
    <property type="match status" value="1"/>
</dbReference>
<feature type="transmembrane region" description="Helical" evidence="2">
    <location>
        <begin position="1762"/>
        <end position="1785"/>
    </location>
</feature>
<dbReference type="Gene3D" id="2.130.10.130">
    <property type="entry name" value="Integrin alpha, N-terminal"/>
    <property type="match status" value="2"/>
</dbReference>
<evidence type="ECO:0000256" key="1">
    <source>
        <dbReference type="ARBA" id="ARBA00022729"/>
    </source>
</evidence>
<keyword evidence="2" id="KW-0812">Transmembrane</keyword>
<feature type="transmembrane region" description="Helical" evidence="2">
    <location>
        <begin position="1857"/>
        <end position="1881"/>
    </location>
</feature>
<evidence type="ECO:0000259" key="4">
    <source>
        <dbReference type="Pfam" id="PF24633"/>
    </source>
</evidence>
<dbReference type="SMART" id="SM00710">
    <property type="entry name" value="PbH1"/>
    <property type="match status" value="7"/>
</dbReference>
<dbReference type="RefSeq" id="XP_013762864.1">
    <property type="nucleotide sequence ID" value="XM_013907410.1"/>
</dbReference>
<reference evidence="5 6" key="1">
    <citation type="submission" date="2010-05" db="EMBL/GenBank/DDBJ databases">
        <title>The Genome Sequence of Thecamonas trahens ATCC 50062.</title>
        <authorList>
            <consortium name="The Broad Institute Genome Sequencing Platform"/>
            <person name="Russ C."/>
            <person name="Cuomo C."/>
            <person name="Shea T."/>
            <person name="Young S.K."/>
            <person name="Zeng Q."/>
            <person name="Koehrsen M."/>
            <person name="Haas B."/>
            <person name="Borodovsky M."/>
            <person name="Guigo R."/>
            <person name="Alvarado L."/>
            <person name="Berlin A."/>
            <person name="Bochicchio J."/>
            <person name="Borenstein D."/>
            <person name="Chapman S."/>
            <person name="Chen Z."/>
            <person name="Freedman E."/>
            <person name="Gellesch M."/>
            <person name="Goldberg J."/>
            <person name="Griggs A."/>
            <person name="Gujja S."/>
            <person name="Heilman E."/>
            <person name="Heiman D."/>
            <person name="Hepburn T."/>
            <person name="Howarth C."/>
            <person name="Jen D."/>
            <person name="Larson L."/>
            <person name="Mehta T."/>
            <person name="Park D."/>
            <person name="Pearson M."/>
            <person name="Roberts A."/>
            <person name="Saif S."/>
            <person name="Shenoy N."/>
            <person name="Sisk P."/>
            <person name="Stolte C."/>
            <person name="Sykes S."/>
            <person name="Thomson T."/>
            <person name="Walk T."/>
            <person name="White J."/>
            <person name="Yandava C."/>
            <person name="Burger G."/>
            <person name="Gray M.W."/>
            <person name="Holland P.W.H."/>
            <person name="King N."/>
            <person name="Lang F.B.F."/>
            <person name="Roger A.J."/>
            <person name="Ruiz-Trillo I."/>
            <person name="Lander E."/>
            <person name="Nusbaum C."/>
        </authorList>
    </citation>
    <scope>NUCLEOTIDE SEQUENCE [LARGE SCALE GENOMIC DNA]</scope>
    <source>
        <strain evidence="5 6">ATCC 50062</strain>
    </source>
</reference>
<dbReference type="InterPro" id="IPR011050">
    <property type="entry name" value="Pectin_lyase_fold/virulence"/>
</dbReference>
<dbReference type="GeneID" id="25560393"/>
<sequence length="1977" mass="201013">MVYKGRQASGVCAFAVMAILAAVMAEKMLAADGKVLSGLGSPMGLCAEAPALGPGEDARCSRITGSTVYYESAVALSSVFAVGDFSGDGNDDAVLVLNTRVLRSYLNNDGNFNSVVRSTVDGSLPGDGLDVALVRIDADSDRDILLLTDAPSLAWYSNTDGAGTFSSANVIGLGATSGWLRIVAVDVDNDGDTDVVGISNNELRVVINSDGAGSFAAPVQYTLTGAALLSVAAGDVNGDGYADAVLSDGNAGLYWLVNDGSGGFSAGARQVFESQVTAAGAAVVVGDLRGIGLLDVVVRTTDARVVVYYGLGGGSFAPQLTILQGVSSTSRDSIAIASLKDFKYSAVLMHKDAAGIIAVRVYNDAGDMSGPYLMARDVSWSLSAIAVGDRNSDGIADVFAFDTTGSRMVTTVSETKAAVEPEAAQRIVGVLEAASLVMKAFDLDYDGHEEVFLLAEPGFSIVRTQTTFSSTYFSLYLFNEENIVGTDVAFGDVNVDSMPDWVIAVPGENTLVVYLLEATTPAVAFSRRPVTCTMPAVTFVVLADMDADGMLDYVVASSSGTVAWMKVDGATGDCVPDSTTVMGNLGATVASLAVSDLNGDGLPDVAVGLEESVGVLLGMAQGGTAFDVSTYVVSGGASFVRIQTGDMDLDGAVDIVWISSNLLLSSLVNSGDGTFTLRGSPILAFNNVQHNFALHDYNLDGTLDILVSRGIGNVALQLFTNDGVPGTFAHSPNILCTYNLPVYDAIPVSSGYTATDVLVWTGVNVKVGRLSTTSPLALRAPRTHTEAAGDGYFLRTDAKSPCFKFAVAGGRNMACVAQRMARAGRCVRDRVVLEAGRYVYCPTISHIKTSFAVELAAAEPGSVVLDCEGRGVLFASIREDQRREIPGIGIGGLVLTNLTIRGMAISSTISKSAPGLRVVGSEASLQLHGTVIEGCDTTPSISGLVVYDGGGGCVLGLNGGRVLMDNSTISGSTAGDGSGGGGLALVGLDSAGCIRDGSVISGNLARSGPGGGATVRSGATLRVERGAVISGNVAETRGGGLFVDNDAEVVVDGSLEGVRIEGNSAQSGGGGLCVVSASRANVSHVVLAGNVASFGSGGGLQATTGAIVVVDASSVSGNTAERSGGGLLAEAPASVTLTGESSVSSNHAGTFGGGLVAMEGGLEALLAETRTVLSLPEASTAPDESCSPVVVLDGARSYDNVARRGGGNMLLCGGCVAVSGSKAEVRGQILTCLPVGGPDGIAAGGAFVPDRTDANSLPWLAFDAASWANSREGSTFTSPPTRLVWEVEPEASIAAGIRMAGSVSASDWFGGDAGRSDYEVEASLGPGTPAGVVLVGTNVMRMTAGAPTSIPAVSVTVDDSGVLPLDGVSVVVSVRETSAAAVRVVAAVRIESCGPGFGGGAVGGGGFGCFACSGDTFSLVSGVAPCEACPANSAVGGSGSMNGTNSRCSCFPGFYHLEPGTACAACPEGGVCGGGSELPVAAPGFAPGGRVDLFVACPTAEACAGGGACATGYAAQLCAECADGYYALSGKCFKCNTGRNAAAVLLLVLGCLAVICVLLGFNLAESMSYKFASLMIGLNGLQIVALYGRLDFKWGAFAAAYFDIASAVNVNLELTSPECAAADGTDVWVLKFVLTLVMPVFAAAGLGLASGLFAVARAVHAPWVRNKSIGELVGAAKRCMWQIMVLLYMALVSGSFSLFGCRKDATGRWVLDDAPSRSCYTATWWGLFPLGLCGVLGYGLGLPGCVVWVLKQQRDALDEVSFVLRYGFLVGRFSASAWWFEALVMARKASLVMSMTLFWGDMTKAYVSVAVLACFCVDLHVRKPYVNKHHNMVATVVLVAAMGVLHAGTFTNTTLRSIGVVGGIVVMVGGMLAAAGVDVLLARRREKEAAAEFGDGGSSLAFDVERAQARSSVIVEAPGGSDSCGSTAVIGSLGGLGSAAGSAPVNPVLDSVQGSEGGEFSTAAMSSVGTVDGTGTV</sequence>
<accession>A0A0L0DBX9</accession>